<feature type="transmembrane region" description="Helical" evidence="7">
    <location>
        <begin position="209"/>
        <end position="228"/>
    </location>
</feature>
<feature type="transmembrane region" description="Helical" evidence="7">
    <location>
        <begin position="118"/>
        <end position="136"/>
    </location>
</feature>
<evidence type="ECO:0000313" key="10">
    <source>
        <dbReference type="Proteomes" id="UP000235371"/>
    </source>
</evidence>
<evidence type="ECO:0000256" key="5">
    <source>
        <dbReference type="ARBA" id="ARBA00023136"/>
    </source>
</evidence>
<sequence length="582" mass="62640">MATKSSSDGENAVPVEYEKEGPTSVATQQVEAADIDAKDLPRGYFLKPYFVGTLLASGLSVSGGVGVFALVAPLLGIINNDIGPDPNYVWIALVYILTLAIGQVLVGRLSDLFGRRWFFILGSLLALLGCVISAVATSINMLIGGTVLVGFAAASQLSYVFVVGELIPFKHRFLSMTFLYSWAVPFSGFGPAIAYVFVQHTKHTWRSCYYLMIGVNGLAVICWVLFYFPPTFDQKYAHRKTKRQVLQDFDFIGLVLLVGGLLIFLMGISWGGSLYPWKSAHVIATIIVGFFTLVVFTLYEALVPLKEPLVPMYLFKNLPWVATMFMVALGATVYFAFSIVWPTMVFSLYTNDLTYGGLLCTITGCGTNSGQIVCGLICRRLGKQRIQVIVAATCMGTFLGACACATPDNRSTIIPLLYLGCFCMGYVETVGTTIIGITCRDQAEIGTAVGVGGSMRSTVSTIGSAIYTAILTNRLGKTIPSEVPPKLIAAGLPASSVKAFLSAISLGTPFTDVPGITPSIEATGIAAYKLASSHAYRTVFFSTIAFSVCCVICACFTPNVDDRMTDKVVATLHRNDEEVAKK</sequence>
<dbReference type="AlphaFoldDB" id="A0A2J6TGE4"/>
<feature type="transmembrane region" description="Helical" evidence="7">
    <location>
        <begin position="179"/>
        <end position="197"/>
    </location>
</feature>
<name>A0A2J6TGE4_9HELO</name>
<evidence type="ECO:0000313" key="9">
    <source>
        <dbReference type="EMBL" id="PMD62092.1"/>
    </source>
</evidence>
<keyword evidence="3 7" id="KW-0812">Transmembrane</keyword>
<evidence type="ECO:0000256" key="2">
    <source>
        <dbReference type="ARBA" id="ARBA00022448"/>
    </source>
</evidence>
<feature type="domain" description="Major facilitator superfamily (MFS) profile" evidence="8">
    <location>
        <begin position="50"/>
        <end position="517"/>
    </location>
</feature>
<dbReference type="GeneID" id="36584920"/>
<protein>
    <submittedName>
        <fullName evidence="9">MFS general substrate transporter</fullName>
    </submittedName>
</protein>
<dbReference type="GO" id="GO:0022857">
    <property type="term" value="F:transmembrane transporter activity"/>
    <property type="evidence" value="ECO:0007669"/>
    <property type="project" value="InterPro"/>
</dbReference>
<evidence type="ECO:0000259" key="8">
    <source>
        <dbReference type="PROSITE" id="PS50850"/>
    </source>
</evidence>
<dbReference type="SUPFAM" id="SSF103473">
    <property type="entry name" value="MFS general substrate transporter"/>
    <property type="match status" value="1"/>
</dbReference>
<feature type="region of interest" description="Disordered" evidence="6">
    <location>
        <begin position="1"/>
        <end position="22"/>
    </location>
</feature>
<dbReference type="Gene3D" id="1.20.1250.20">
    <property type="entry name" value="MFS general substrate transporter like domains"/>
    <property type="match status" value="2"/>
</dbReference>
<feature type="transmembrane region" description="Helical" evidence="7">
    <location>
        <begin position="88"/>
        <end position="106"/>
    </location>
</feature>
<dbReference type="InterPro" id="IPR010573">
    <property type="entry name" value="MFS_Str1/Tri12-like"/>
</dbReference>
<dbReference type="Proteomes" id="UP000235371">
    <property type="component" value="Unassembled WGS sequence"/>
</dbReference>
<gene>
    <name evidence="9" type="ORF">K444DRAFT_558809</name>
</gene>
<feature type="transmembrane region" description="Helical" evidence="7">
    <location>
        <begin position="249"/>
        <end position="268"/>
    </location>
</feature>
<dbReference type="PANTHER" id="PTHR23501:SF109">
    <property type="entry name" value="MAJOR FACILITATOR SUPERFAMILY (MFS) PROFILE DOMAIN-CONTAINING PROTEIN-RELATED"/>
    <property type="match status" value="1"/>
</dbReference>
<dbReference type="CDD" id="cd06179">
    <property type="entry name" value="MFS_TRI12_like"/>
    <property type="match status" value="1"/>
</dbReference>
<organism evidence="9 10">
    <name type="scientific">Hyaloscypha bicolor E</name>
    <dbReference type="NCBI Taxonomy" id="1095630"/>
    <lineage>
        <taxon>Eukaryota</taxon>
        <taxon>Fungi</taxon>
        <taxon>Dikarya</taxon>
        <taxon>Ascomycota</taxon>
        <taxon>Pezizomycotina</taxon>
        <taxon>Leotiomycetes</taxon>
        <taxon>Helotiales</taxon>
        <taxon>Hyaloscyphaceae</taxon>
        <taxon>Hyaloscypha</taxon>
        <taxon>Hyaloscypha bicolor</taxon>
    </lineage>
</organism>
<keyword evidence="4 7" id="KW-1133">Transmembrane helix</keyword>
<dbReference type="OrthoDB" id="4139357at2759"/>
<accession>A0A2J6TGE4</accession>
<evidence type="ECO:0000256" key="1">
    <source>
        <dbReference type="ARBA" id="ARBA00004141"/>
    </source>
</evidence>
<dbReference type="InterPro" id="IPR020846">
    <property type="entry name" value="MFS_dom"/>
</dbReference>
<dbReference type="InParanoid" id="A0A2J6TGE4"/>
<dbReference type="EMBL" id="KZ613785">
    <property type="protein sequence ID" value="PMD62092.1"/>
    <property type="molecule type" value="Genomic_DNA"/>
</dbReference>
<dbReference type="RefSeq" id="XP_024738996.1">
    <property type="nucleotide sequence ID" value="XM_024876842.1"/>
</dbReference>
<dbReference type="PROSITE" id="PS50850">
    <property type="entry name" value="MFS"/>
    <property type="match status" value="1"/>
</dbReference>
<dbReference type="Pfam" id="PF06609">
    <property type="entry name" value="TRI12"/>
    <property type="match status" value="1"/>
</dbReference>
<evidence type="ECO:0000256" key="7">
    <source>
        <dbReference type="SAM" id="Phobius"/>
    </source>
</evidence>
<dbReference type="GO" id="GO:0005886">
    <property type="term" value="C:plasma membrane"/>
    <property type="evidence" value="ECO:0007669"/>
    <property type="project" value="TreeGrafter"/>
</dbReference>
<keyword evidence="5 7" id="KW-0472">Membrane</keyword>
<feature type="transmembrane region" description="Helical" evidence="7">
    <location>
        <begin position="320"/>
        <end position="341"/>
    </location>
</feature>
<feature type="transmembrane region" description="Helical" evidence="7">
    <location>
        <begin position="353"/>
        <end position="378"/>
    </location>
</feature>
<feature type="transmembrane region" description="Helical" evidence="7">
    <location>
        <begin position="280"/>
        <end position="299"/>
    </location>
</feature>
<dbReference type="InterPro" id="IPR005829">
    <property type="entry name" value="Sugar_transporter_CS"/>
</dbReference>
<keyword evidence="2" id="KW-0813">Transport</keyword>
<feature type="transmembrane region" description="Helical" evidence="7">
    <location>
        <begin position="142"/>
        <end position="167"/>
    </location>
</feature>
<feature type="transmembrane region" description="Helical" evidence="7">
    <location>
        <begin position="539"/>
        <end position="560"/>
    </location>
</feature>
<evidence type="ECO:0000256" key="6">
    <source>
        <dbReference type="SAM" id="MobiDB-lite"/>
    </source>
</evidence>
<keyword evidence="10" id="KW-1185">Reference proteome</keyword>
<dbReference type="PANTHER" id="PTHR23501">
    <property type="entry name" value="MAJOR FACILITATOR SUPERFAMILY"/>
    <property type="match status" value="1"/>
</dbReference>
<proteinExistence type="predicted"/>
<dbReference type="InterPro" id="IPR036259">
    <property type="entry name" value="MFS_trans_sf"/>
</dbReference>
<dbReference type="PROSITE" id="PS00216">
    <property type="entry name" value="SUGAR_TRANSPORT_1"/>
    <property type="match status" value="1"/>
</dbReference>
<evidence type="ECO:0000256" key="3">
    <source>
        <dbReference type="ARBA" id="ARBA00022692"/>
    </source>
</evidence>
<evidence type="ECO:0000256" key="4">
    <source>
        <dbReference type="ARBA" id="ARBA00022989"/>
    </source>
</evidence>
<feature type="transmembrane region" description="Helical" evidence="7">
    <location>
        <begin position="49"/>
        <end position="76"/>
    </location>
</feature>
<reference evidence="9 10" key="1">
    <citation type="submission" date="2016-04" db="EMBL/GenBank/DDBJ databases">
        <title>A degradative enzymes factory behind the ericoid mycorrhizal symbiosis.</title>
        <authorList>
            <consortium name="DOE Joint Genome Institute"/>
            <person name="Martino E."/>
            <person name="Morin E."/>
            <person name="Grelet G."/>
            <person name="Kuo A."/>
            <person name="Kohler A."/>
            <person name="Daghino S."/>
            <person name="Barry K."/>
            <person name="Choi C."/>
            <person name="Cichocki N."/>
            <person name="Clum A."/>
            <person name="Copeland A."/>
            <person name="Hainaut M."/>
            <person name="Haridas S."/>
            <person name="Labutti K."/>
            <person name="Lindquist E."/>
            <person name="Lipzen A."/>
            <person name="Khouja H.-R."/>
            <person name="Murat C."/>
            <person name="Ohm R."/>
            <person name="Olson A."/>
            <person name="Spatafora J."/>
            <person name="Veneault-Fourrey C."/>
            <person name="Henrissat B."/>
            <person name="Grigoriev I."/>
            <person name="Martin F."/>
            <person name="Perotto S."/>
        </authorList>
    </citation>
    <scope>NUCLEOTIDE SEQUENCE [LARGE SCALE GENOMIC DNA]</scope>
    <source>
        <strain evidence="9 10">E</strain>
    </source>
</reference>
<dbReference type="InterPro" id="IPR053791">
    <property type="entry name" value="MFS_Tri12-like"/>
</dbReference>
<comment type="subcellular location">
    <subcellularLocation>
        <location evidence="1">Membrane</location>
        <topology evidence="1">Multi-pass membrane protein</topology>
    </subcellularLocation>
</comment>